<keyword evidence="8 15" id="KW-0406">Ion transport</keyword>
<dbReference type="Pfam" id="PF00430">
    <property type="entry name" value="ATP-synt_B"/>
    <property type="match status" value="1"/>
</dbReference>
<comment type="caution">
    <text evidence="18">The sequence shown here is derived from an EMBL/GenBank/DDBJ whole genome shotgun (WGS) entry which is preliminary data.</text>
</comment>
<evidence type="ECO:0000256" key="14">
    <source>
        <dbReference type="ARBA" id="ARBA00037847"/>
    </source>
</evidence>
<evidence type="ECO:0000256" key="2">
    <source>
        <dbReference type="ARBA" id="ARBA00022448"/>
    </source>
</evidence>
<comment type="similarity">
    <text evidence="1 15 16">Belongs to the ATPase B chain family.</text>
</comment>
<feature type="transmembrane region" description="Helical" evidence="15">
    <location>
        <begin position="12"/>
        <end position="30"/>
    </location>
</feature>
<comment type="subunit">
    <text evidence="15">F-type ATPases have 2 components, F(1) - the catalytic core - and F(0) - the membrane proton channel. F(1) has five subunits: alpha(3), beta(3), gamma(1), delta(1), epsilon(1). F(0) has three main subunits: a(1), b(2) and c(10-14). The alpha and beta chains form an alternating ring which encloses part of the gamma chain. F(1) is attached to F(0) by a central stalk formed by the gamma and epsilon chains, while a peripheral stalk is formed by the delta and b chains.</text>
</comment>
<evidence type="ECO:0000256" key="1">
    <source>
        <dbReference type="ARBA" id="ARBA00005513"/>
    </source>
</evidence>
<proteinExistence type="inferred from homology"/>
<keyword evidence="3 15" id="KW-1003">Cell membrane</keyword>
<dbReference type="InterPro" id="IPR002146">
    <property type="entry name" value="ATP_synth_b/b'su_bac/chlpt"/>
</dbReference>
<evidence type="ECO:0000256" key="7">
    <source>
        <dbReference type="ARBA" id="ARBA00022989"/>
    </source>
</evidence>
<dbReference type="Gene3D" id="1.20.5.620">
    <property type="entry name" value="F1F0 ATP synthase subunit B, membrane domain"/>
    <property type="match status" value="1"/>
</dbReference>
<dbReference type="HAMAP" id="MF_01398">
    <property type="entry name" value="ATP_synth_b_bprime"/>
    <property type="match status" value="1"/>
</dbReference>
<evidence type="ECO:0000256" key="8">
    <source>
        <dbReference type="ARBA" id="ARBA00023065"/>
    </source>
</evidence>
<dbReference type="AlphaFoldDB" id="A0A9D9IXS2"/>
<feature type="coiled-coil region" evidence="17">
    <location>
        <begin position="44"/>
        <end position="71"/>
    </location>
</feature>
<dbReference type="NCBIfam" id="TIGR01144">
    <property type="entry name" value="ATP_synt_b"/>
    <property type="match status" value="1"/>
</dbReference>
<evidence type="ECO:0000313" key="18">
    <source>
        <dbReference type="EMBL" id="MBO8480612.1"/>
    </source>
</evidence>
<keyword evidence="4 15" id="KW-0138">CF(0)</keyword>
<sequence>MSLVTPDFGLLFWMVIIFGVVFFLLAKFGFPVITSMVRKRSDHIEESLKKAQAAQTALENLTEEGRKIIEEARAEQGRILKDATRTRDQIISQARQKAQEEADKIVEHTKIQLAAERESAMRDICRQVSLISVKVAEKIVKKELDSSEQQLALIDRLVEECSNTELKN</sequence>
<keyword evidence="9 15" id="KW-0472">Membrane</keyword>
<evidence type="ECO:0000256" key="15">
    <source>
        <dbReference type="HAMAP-Rule" id="MF_01398"/>
    </source>
</evidence>
<comment type="subunit">
    <text evidence="13">F-type ATPases have 2 components, F(1) - the catalytic core - and F(0) - the membrane proton channel. F(1) has five subunits: alpha(3), beta(3), gamma(1), delta(1), epsilon(1). F(0) has four main subunits: a(1), b(2) and c(10-14). The alpha and beta chains form an alternating ring which encloses part of the gamma chain. F(1) is attached to F(0) by a central stalk formed by the gamma and epsilon chains, while a peripheral stalk is formed by the delta and b chains.</text>
</comment>
<reference evidence="18" key="2">
    <citation type="journal article" date="2021" name="PeerJ">
        <title>Extensive microbial diversity within the chicken gut microbiome revealed by metagenomics and culture.</title>
        <authorList>
            <person name="Gilroy R."/>
            <person name="Ravi A."/>
            <person name="Getino M."/>
            <person name="Pursley I."/>
            <person name="Horton D.L."/>
            <person name="Alikhan N.F."/>
            <person name="Baker D."/>
            <person name="Gharbi K."/>
            <person name="Hall N."/>
            <person name="Watson M."/>
            <person name="Adriaenssens E.M."/>
            <person name="Foster-Nyarko E."/>
            <person name="Jarju S."/>
            <person name="Secka A."/>
            <person name="Antonio M."/>
            <person name="Oren A."/>
            <person name="Chaudhuri R.R."/>
            <person name="La Ragione R."/>
            <person name="Hildebrand F."/>
            <person name="Pallen M.J."/>
        </authorList>
    </citation>
    <scope>NUCLEOTIDE SEQUENCE</scope>
    <source>
        <strain evidence="18">B3-1481</strain>
    </source>
</reference>
<dbReference type="PANTHER" id="PTHR33445:SF1">
    <property type="entry name" value="ATP SYNTHASE SUBUNIT B"/>
    <property type="match status" value="1"/>
</dbReference>
<name>A0A9D9IXS2_9BACT</name>
<evidence type="ECO:0000256" key="13">
    <source>
        <dbReference type="ARBA" id="ARBA00026054"/>
    </source>
</evidence>
<reference evidence="18" key="1">
    <citation type="submission" date="2020-10" db="EMBL/GenBank/DDBJ databases">
        <authorList>
            <person name="Gilroy R."/>
        </authorList>
    </citation>
    <scope>NUCLEOTIDE SEQUENCE</scope>
    <source>
        <strain evidence="18">B3-1481</strain>
    </source>
</reference>
<evidence type="ECO:0000256" key="4">
    <source>
        <dbReference type="ARBA" id="ARBA00022547"/>
    </source>
</evidence>
<dbReference type="PANTHER" id="PTHR33445">
    <property type="entry name" value="ATP SYNTHASE SUBUNIT B', CHLOROPLASTIC"/>
    <property type="match status" value="1"/>
</dbReference>
<evidence type="ECO:0000256" key="12">
    <source>
        <dbReference type="ARBA" id="ARBA00025614"/>
    </source>
</evidence>
<comment type="subcellular location">
    <subcellularLocation>
        <location evidence="15">Cell membrane</location>
        <topology evidence="15">Single-pass membrane protein</topology>
    </subcellularLocation>
    <subcellularLocation>
        <location evidence="14">Endomembrane system</location>
        <topology evidence="14">Single-pass membrane protein</topology>
    </subcellularLocation>
</comment>
<evidence type="ECO:0000256" key="11">
    <source>
        <dbReference type="ARBA" id="ARBA00025198"/>
    </source>
</evidence>
<evidence type="ECO:0000256" key="5">
    <source>
        <dbReference type="ARBA" id="ARBA00022692"/>
    </source>
</evidence>
<dbReference type="InterPro" id="IPR050059">
    <property type="entry name" value="ATP_synthase_B_chain"/>
</dbReference>
<accession>A0A9D9IXS2</accession>
<dbReference type="InterPro" id="IPR005864">
    <property type="entry name" value="ATP_synth_F0_bsu_bac"/>
</dbReference>
<dbReference type="EMBL" id="JADILW010000085">
    <property type="protein sequence ID" value="MBO8480612.1"/>
    <property type="molecule type" value="Genomic_DNA"/>
</dbReference>
<keyword evidence="17" id="KW-0175">Coiled coil</keyword>
<dbReference type="GO" id="GO:0046933">
    <property type="term" value="F:proton-transporting ATP synthase activity, rotational mechanism"/>
    <property type="evidence" value="ECO:0007669"/>
    <property type="project" value="UniProtKB-UniRule"/>
</dbReference>
<organism evidence="18 19">
    <name type="scientific">Candidatus Cryptobacteroides avistercoris</name>
    <dbReference type="NCBI Taxonomy" id="2840758"/>
    <lineage>
        <taxon>Bacteria</taxon>
        <taxon>Pseudomonadati</taxon>
        <taxon>Bacteroidota</taxon>
        <taxon>Bacteroidia</taxon>
        <taxon>Bacteroidales</taxon>
        <taxon>Candidatus Cryptobacteroides</taxon>
    </lineage>
</organism>
<dbReference type="Proteomes" id="UP000823769">
    <property type="component" value="Unassembled WGS sequence"/>
</dbReference>
<dbReference type="GO" id="GO:0005886">
    <property type="term" value="C:plasma membrane"/>
    <property type="evidence" value="ECO:0007669"/>
    <property type="project" value="UniProtKB-SubCell"/>
</dbReference>
<evidence type="ECO:0000256" key="3">
    <source>
        <dbReference type="ARBA" id="ARBA00022475"/>
    </source>
</evidence>
<gene>
    <name evidence="15 18" type="primary">atpF</name>
    <name evidence="18" type="ORF">IAB76_05845</name>
</gene>
<dbReference type="InterPro" id="IPR028987">
    <property type="entry name" value="ATP_synth_B-like_membr_sf"/>
</dbReference>
<keyword evidence="5 15" id="KW-0812">Transmembrane</keyword>
<evidence type="ECO:0000256" key="9">
    <source>
        <dbReference type="ARBA" id="ARBA00023136"/>
    </source>
</evidence>
<comment type="function">
    <text evidence="11 15">F(1)F(0) ATP synthase produces ATP from ADP in the presence of a proton or sodium gradient. F-type ATPases consist of two structural domains, F(1) containing the extramembraneous catalytic core and F(0) containing the membrane proton channel, linked together by a central stalk and a peripheral stalk. During catalysis, ATP synthesis in the catalytic domain of F(1) is coupled via a rotary mechanism of the central stalk subunits to proton translocation.</text>
</comment>
<evidence type="ECO:0000256" key="17">
    <source>
        <dbReference type="SAM" id="Coils"/>
    </source>
</evidence>
<dbReference type="GO" id="GO:0045259">
    <property type="term" value="C:proton-transporting ATP synthase complex"/>
    <property type="evidence" value="ECO:0007669"/>
    <property type="project" value="UniProtKB-KW"/>
</dbReference>
<evidence type="ECO:0000256" key="10">
    <source>
        <dbReference type="ARBA" id="ARBA00023310"/>
    </source>
</evidence>
<comment type="function">
    <text evidence="12">Component of the F(0) channel, it forms part of the peripheral stalk, linking F(1) to F(0). The b'-subunit is a diverged and duplicated form of b found in plants and photosynthetic bacteria.</text>
</comment>
<dbReference type="SUPFAM" id="SSF81573">
    <property type="entry name" value="F1F0 ATP synthase subunit B, membrane domain"/>
    <property type="match status" value="1"/>
</dbReference>
<evidence type="ECO:0000313" key="19">
    <source>
        <dbReference type="Proteomes" id="UP000823769"/>
    </source>
</evidence>
<keyword evidence="6 15" id="KW-0375">Hydrogen ion transport</keyword>
<keyword evidence="7 15" id="KW-1133">Transmembrane helix</keyword>
<evidence type="ECO:0000256" key="6">
    <source>
        <dbReference type="ARBA" id="ARBA00022781"/>
    </source>
</evidence>
<dbReference type="CDD" id="cd06503">
    <property type="entry name" value="ATP-synt_Fo_b"/>
    <property type="match status" value="1"/>
</dbReference>
<evidence type="ECO:0000256" key="16">
    <source>
        <dbReference type="RuleBase" id="RU003848"/>
    </source>
</evidence>
<keyword evidence="10 15" id="KW-0066">ATP synthesis</keyword>
<keyword evidence="2 15" id="KW-0813">Transport</keyword>
<dbReference type="GO" id="GO:0012505">
    <property type="term" value="C:endomembrane system"/>
    <property type="evidence" value="ECO:0007669"/>
    <property type="project" value="UniProtKB-SubCell"/>
</dbReference>
<dbReference type="GO" id="GO:0046961">
    <property type="term" value="F:proton-transporting ATPase activity, rotational mechanism"/>
    <property type="evidence" value="ECO:0007669"/>
    <property type="project" value="TreeGrafter"/>
</dbReference>
<protein>
    <recommendedName>
        <fullName evidence="15">ATP synthase subunit b</fullName>
    </recommendedName>
    <alternativeName>
        <fullName evidence="15">ATP synthase F(0) sector subunit b</fullName>
    </alternativeName>
    <alternativeName>
        <fullName evidence="15">ATPase subunit I</fullName>
    </alternativeName>
    <alternativeName>
        <fullName evidence="15">F-type ATPase subunit b</fullName>
        <shortName evidence="15">F-ATPase subunit b</shortName>
    </alternativeName>
</protein>